<keyword evidence="2" id="KW-0812">Transmembrane</keyword>
<dbReference type="Proteomes" id="UP000253891">
    <property type="component" value="Unassembled WGS sequence"/>
</dbReference>
<evidence type="ECO:0000256" key="2">
    <source>
        <dbReference type="SAM" id="Phobius"/>
    </source>
</evidence>
<dbReference type="EMBL" id="DF967986">
    <property type="protein sequence ID" value="GAO99335.1"/>
    <property type="molecule type" value="Genomic_DNA"/>
</dbReference>
<keyword evidence="4" id="KW-1185">Reference proteome</keyword>
<gene>
    <name evidence="3" type="ORF">FFIC_091630</name>
</gene>
<proteinExistence type="inferred from homology"/>
<accession>A0A0K8MFP9</accession>
<dbReference type="InterPro" id="IPR006998">
    <property type="entry name" value="DltD"/>
</dbReference>
<dbReference type="UniPathway" id="UPA00556"/>
<evidence type="ECO:0000313" key="3">
    <source>
        <dbReference type="EMBL" id="GAO99335.1"/>
    </source>
</evidence>
<dbReference type="GO" id="GO:0070395">
    <property type="term" value="P:lipoteichoic acid biosynthetic process"/>
    <property type="evidence" value="ECO:0007669"/>
    <property type="project" value="UniProtKB-UniRule"/>
</dbReference>
<keyword evidence="1" id="KW-1003">Cell membrane</keyword>
<sequence length="427" mass="49119">MTDKKKLWQIFGPVLVALALVGLVFFLPFSLGNYNQQDLKQASVSFSANIVKGEAVKNAAFNDKKVNYIPFFGSSELSRIDSLHPSVLAEKYKRSYRPFMLGKAGSETMIHFLDMQEMPKSLNHKKAVFVISPQWFTKTGSTAAFSVFYSPLQVVDWLLNMDQPSQTDQFMAQSLLKQSLVRDKPMFNRMLHNVEDGNGPSKADKSALRLQRRALVRQDELFSNVKAVNNYSRVLKAAKSLPNQYNHQTLDQLGYNEGAANTKSNRFHIKNSFYNTRVKAEVKSLKNSQVDYDYRQSVEYSYLQTVLANFAKEHTDVEFVITPVNQRWAKYTGLSDTMYYQAVDKIKYQLQSQGFNNIADLSHRGGEQYFMQDTIHLGWRGWLALDQYLNPFLSGSYKDNDYTINNRFLSEDWQNFKPQDQAPQTFS</sequence>
<dbReference type="GO" id="GO:0005886">
    <property type="term" value="C:plasma membrane"/>
    <property type="evidence" value="ECO:0007669"/>
    <property type="project" value="UniProtKB-UniRule"/>
</dbReference>
<comment type="similarity">
    <text evidence="1">Belongs to the DltD family.</text>
</comment>
<dbReference type="STRING" id="157463.GCA_001047075_00261"/>
<name>A0A0K8MFP9_9LACO</name>
<dbReference type="Pfam" id="PF04914">
    <property type="entry name" value="DltD"/>
    <property type="match status" value="1"/>
</dbReference>
<dbReference type="RefSeq" id="WP_061992755.1">
    <property type="nucleotide sequence ID" value="NZ_DF967986.1"/>
</dbReference>
<dbReference type="PIRSF" id="PIRSF021438">
    <property type="entry name" value="DltD"/>
    <property type="match status" value="1"/>
</dbReference>
<dbReference type="PANTHER" id="PTHR40039:SF1">
    <property type="entry name" value="PROTEIN DLTD"/>
    <property type="match status" value="1"/>
</dbReference>
<organism evidence="3 4">
    <name type="scientific">Fructobacillus ficulneus</name>
    <dbReference type="NCBI Taxonomy" id="157463"/>
    <lineage>
        <taxon>Bacteria</taxon>
        <taxon>Bacillati</taxon>
        <taxon>Bacillota</taxon>
        <taxon>Bacilli</taxon>
        <taxon>Lactobacillales</taxon>
        <taxon>Lactobacillaceae</taxon>
        <taxon>Fructobacillus</taxon>
    </lineage>
</organism>
<comment type="pathway">
    <text evidence="1">Cell wall biogenesis; lipoteichoic acid biosynthesis.</text>
</comment>
<dbReference type="OrthoDB" id="1700484at2"/>
<dbReference type="NCBIfam" id="TIGR04092">
    <property type="entry name" value="LTA_DltD"/>
    <property type="match status" value="1"/>
</dbReference>
<dbReference type="PANTHER" id="PTHR40039">
    <property type="entry name" value="PROTEIN DLTD"/>
    <property type="match status" value="1"/>
</dbReference>
<keyword evidence="1 2" id="KW-0472">Membrane</keyword>
<keyword evidence="2" id="KW-1133">Transmembrane helix</keyword>
<protein>
    <recommendedName>
        <fullName evidence="1">Protein DltD</fullName>
    </recommendedName>
</protein>
<reference evidence="3 4" key="1">
    <citation type="journal article" date="2015" name="BMC Genomics">
        <title>Comparative genomics of Fructobacillus spp. and Leuconostoc spp. reveals niche-specific evolution of Fructobacillus spp.</title>
        <authorList>
            <person name="Endo A."/>
            <person name="Tanizawa Y."/>
            <person name="Tanaka N."/>
            <person name="Maeno S."/>
            <person name="Kumar H."/>
            <person name="Shiwa Y."/>
            <person name="Okada S."/>
            <person name="Yoshikawa H."/>
            <person name="Dicks L."/>
            <person name="Nakagawa J."/>
            <person name="Arita M."/>
        </authorList>
    </citation>
    <scope>NUCLEOTIDE SEQUENCE [LARGE SCALE GENOMIC DNA]</scope>
    <source>
        <strain evidence="3 4">JCM 12225</strain>
    </source>
</reference>
<evidence type="ECO:0000313" key="4">
    <source>
        <dbReference type="Proteomes" id="UP000253891"/>
    </source>
</evidence>
<feature type="transmembrane region" description="Helical" evidence="2">
    <location>
        <begin position="7"/>
        <end position="31"/>
    </location>
</feature>
<evidence type="ECO:0000256" key="1">
    <source>
        <dbReference type="PIRNR" id="PIRNR021438"/>
    </source>
</evidence>
<dbReference type="InterPro" id="IPR023896">
    <property type="entry name" value="LTA_DltD"/>
</dbReference>
<dbReference type="AlphaFoldDB" id="A0A0K8MFP9"/>